<dbReference type="InterPro" id="IPR035963">
    <property type="entry name" value="FERM_2"/>
</dbReference>
<feature type="compositionally biased region" description="Polar residues" evidence="1">
    <location>
        <begin position="427"/>
        <end position="437"/>
    </location>
</feature>
<feature type="region of interest" description="Disordered" evidence="1">
    <location>
        <begin position="363"/>
        <end position="454"/>
    </location>
</feature>
<dbReference type="Proteomes" id="UP000261660">
    <property type="component" value="Unplaced"/>
</dbReference>
<evidence type="ECO:0000259" key="2">
    <source>
        <dbReference type="PROSITE" id="PS50057"/>
    </source>
</evidence>
<dbReference type="InterPro" id="IPR000299">
    <property type="entry name" value="FERM_domain"/>
</dbReference>
<reference evidence="3" key="1">
    <citation type="submission" date="2025-08" db="UniProtKB">
        <authorList>
            <consortium name="Ensembl"/>
        </authorList>
    </citation>
    <scope>IDENTIFICATION</scope>
</reference>
<evidence type="ECO:0000256" key="1">
    <source>
        <dbReference type="SAM" id="MobiDB-lite"/>
    </source>
</evidence>
<dbReference type="InterPro" id="IPR029071">
    <property type="entry name" value="Ubiquitin-like_domsf"/>
</dbReference>
<dbReference type="InterPro" id="IPR018979">
    <property type="entry name" value="FERM_N"/>
</dbReference>
<dbReference type="GO" id="GO:0098592">
    <property type="term" value="C:cytoplasmic side of apical plasma membrane"/>
    <property type="evidence" value="ECO:0007669"/>
    <property type="project" value="TreeGrafter"/>
</dbReference>
<reference evidence="3" key="2">
    <citation type="submission" date="2025-09" db="UniProtKB">
        <authorList>
            <consortium name="Ensembl"/>
        </authorList>
    </citation>
    <scope>IDENTIFICATION</scope>
</reference>
<dbReference type="InterPro" id="IPR011993">
    <property type="entry name" value="PH-like_dom_sf"/>
</dbReference>
<dbReference type="Gene3D" id="3.10.20.90">
    <property type="entry name" value="Phosphatidylinositol 3-kinase Catalytic Subunit, Chain A, domain 1"/>
    <property type="match status" value="1"/>
</dbReference>
<dbReference type="InterPro" id="IPR014352">
    <property type="entry name" value="FERM/acyl-CoA-bd_prot_sf"/>
</dbReference>
<dbReference type="Pfam" id="PF09379">
    <property type="entry name" value="FERM_N"/>
    <property type="match status" value="1"/>
</dbReference>
<dbReference type="InterPro" id="IPR047145">
    <property type="entry name" value="FRMD6-like"/>
</dbReference>
<dbReference type="Gene3D" id="1.20.80.10">
    <property type="match status" value="1"/>
</dbReference>
<dbReference type="InterPro" id="IPR018980">
    <property type="entry name" value="FERM_PH-like_C"/>
</dbReference>
<dbReference type="SMART" id="SM00295">
    <property type="entry name" value="B41"/>
    <property type="match status" value="1"/>
</dbReference>
<dbReference type="InterPro" id="IPR019749">
    <property type="entry name" value="Band_41_domain"/>
</dbReference>
<accession>A0A3Q3F855</accession>
<dbReference type="PROSITE" id="PS50057">
    <property type="entry name" value="FERM_3"/>
    <property type="match status" value="1"/>
</dbReference>
<dbReference type="InParanoid" id="A0A3Q3F855"/>
<name>A0A3Q3F855_9LABR</name>
<dbReference type="STRING" id="56723.ENSLBEP00000015764"/>
<dbReference type="CDD" id="cd14473">
    <property type="entry name" value="FERM_B-lobe"/>
    <property type="match status" value="1"/>
</dbReference>
<dbReference type="SUPFAM" id="SSF50729">
    <property type="entry name" value="PH domain-like"/>
    <property type="match status" value="1"/>
</dbReference>
<dbReference type="OrthoDB" id="5957665at2759"/>
<dbReference type="Pfam" id="PF09380">
    <property type="entry name" value="FERM_C"/>
    <property type="match status" value="1"/>
</dbReference>
<dbReference type="SMART" id="SM01196">
    <property type="entry name" value="FERM_C"/>
    <property type="match status" value="1"/>
</dbReference>
<dbReference type="GeneTree" id="ENSGT00940000162787"/>
<dbReference type="PANTHER" id="PTHR13429:SF7">
    <property type="entry name" value="FERM DOMAIN-CONTAINING PROTEIN 1"/>
    <property type="match status" value="1"/>
</dbReference>
<feature type="compositionally biased region" description="Low complexity" evidence="1">
    <location>
        <begin position="378"/>
        <end position="397"/>
    </location>
</feature>
<keyword evidence="4" id="KW-1185">Reference proteome</keyword>
<dbReference type="GO" id="GO:0035332">
    <property type="term" value="P:positive regulation of hippo signaling"/>
    <property type="evidence" value="ECO:0007669"/>
    <property type="project" value="TreeGrafter"/>
</dbReference>
<sequence>MKCEEPIKIDVSETEKENQRDSAHHRRSQDIIMSASTKQERTICVLLPNKHQLDITVGPKSTGQDVFTRVAELIGIKELHFFGLTVVKDNEHIFLDMEEKLSNYFPKQGRQDTGKGSQRRLLPLVLCLKVQYYIENGRLLCERKARHLYYSDLRERVLRSECRQQEEVYFQLAGYALQADLGDHPLPKRDMETTPYFEPKEYFPPWIIAKRGVDYLLCHGPKVHQELWGMSTRDATLLFIRESCRLEDVPVTFYRLQKDKKEERGTALLGLTLRGMQVYQEVNNIRQLLYDFPWSNVGRLTFLGKKFEIQPDGLPSARKLVYFTGSSFRSRHLLLHLSSSHRIYLSLQPSLKHLRQLEESEEKKRYRESYISDDLDLDPPGSESSPGLSRRSTSSSGIEADARQHSLSTEITSMEEEGHRRVEKCFSSATSRGSSCISGFDAGSKGRMEDEGWQEEEIEINVESPKEVLVDDPDEMFQLADLLDGVSVDCSVLSSETCSPENNTCPPESGEDLVNLRNKELQQIPRTQVCVDRHSHSLDDVRLFPTPASLGMTLPPDSSHSYTFGLPDASAHTKTPVDHCQYPLSHCQGKPTFYGRRSTNCLSLHTLGDEQFQEFIL</sequence>
<dbReference type="InterPro" id="IPR019748">
    <property type="entry name" value="FERM_central"/>
</dbReference>
<organism evidence="3 4">
    <name type="scientific">Labrus bergylta</name>
    <name type="common">ballan wrasse</name>
    <dbReference type="NCBI Taxonomy" id="56723"/>
    <lineage>
        <taxon>Eukaryota</taxon>
        <taxon>Metazoa</taxon>
        <taxon>Chordata</taxon>
        <taxon>Craniata</taxon>
        <taxon>Vertebrata</taxon>
        <taxon>Euteleostomi</taxon>
        <taxon>Actinopterygii</taxon>
        <taxon>Neopterygii</taxon>
        <taxon>Teleostei</taxon>
        <taxon>Neoteleostei</taxon>
        <taxon>Acanthomorphata</taxon>
        <taxon>Eupercaria</taxon>
        <taxon>Labriformes</taxon>
        <taxon>Labridae</taxon>
        <taxon>Labrus</taxon>
    </lineage>
</organism>
<dbReference type="SUPFAM" id="SSF54236">
    <property type="entry name" value="Ubiquitin-like"/>
    <property type="match status" value="1"/>
</dbReference>
<dbReference type="Gene3D" id="2.30.29.30">
    <property type="entry name" value="Pleckstrin-homology domain (PH domain)/Phosphotyrosine-binding domain (PTB)"/>
    <property type="match status" value="1"/>
</dbReference>
<evidence type="ECO:0000313" key="4">
    <source>
        <dbReference type="Proteomes" id="UP000261660"/>
    </source>
</evidence>
<dbReference type="Pfam" id="PF00373">
    <property type="entry name" value="FERM_M"/>
    <property type="match status" value="1"/>
</dbReference>
<dbReference type="Ensembl" id="ENSLBET00000016695.1">
    <property type="protein sequence ID" value="ENSLBEP00000015764.1"/>
    <property type="gene ID" value="ENSLBEG00000012206.1"/>
</dbReference>
<feature type="domain" description="FERM" evidence="2">
    <location>
        <begin position="41"/>
        <end position="348"/>
    </location>
</feature>
<feature type="compositionally biased region" description="Basic and acidic residues" evidence="1">
    <location>
        <begin position="1"/>
        <end position="22"/>
    </location>
</feature>
<dbReference type="SUPFAM" id="SSF47031">
    <property type="entry name" value="Second domain of FERM"/>
    <property type="match status" value="1"/>
</dbReference>
<dbReference type="PANTHER" id="PTHR13429">
    <property type="entry name" value="FERM DOMAIN (PROTEIN4.1-EZRIN-RADIXIN-MOESIN) FAMILY"/>
    <property type="match status" value="1"/>
</dbReference>
<evidence type="ECO:0000313" key="3">
    <source>
        <dbReference type="Ensembl" id="ENSLBEP00000015764.1"/>
    </source>
</evidence>
<feature type="region of interest" description="Disordered" evidence="1">
    <location>
        <begin position="1"/>
        <end position="29"/>
    </location>
</feature>
<protein>
    <submittedName>
        <fullName evidence="3">FERM domain containing 1</fullName>
    </submittedName>
</protein>
<dbReference type="AlphaFoldDB" id="A0A3Q3F855"/>
<proteinExistence type="predicted"/>